<dbReference type="Gene3D" id="1.10.10.10">
    <property type="entry name" value="Winged helix-like DNA-binding domain superfamily/Winged helix DNA-binding domain"/>
    <property type="match status" value="1"/>
</dbReference>
<dbReference type="EMBL" id="QCZG01000019">
    <property type="protein sequence ID" value="PWA11097.1"/>
    <property type="molecule type" value="Genomic_DNA"/>
</dbReference>
<dbReference type="Pfam" id="PF12728">
    <property type="entry name" value="HTH_17"/>
    <property type="match status" value="1"/>
</dbReference>
<dbReference type="OrthoDB" id="515428at2"/>
<name>A0A2U1K0S6_9BACI</name>
<evidence type="ECO:0000259" key="2">
    <source>
        <dbReference type="Pfam" id="PF12728"/>
    </source>
</evidence>
<dbReference type="InterPro" id="IPR041657">
    <property type="entry name" value="HTH_17"/>
</dbReference>
<dbReference type="InterPro" id="IPR036388">
    <property type="entry name" value="WH-like_DNA-bd_sf"/>
</dbReference>
<dbReference type="GO" id="GO:0003677">
    <property type="term" value="F:DNA binding"/>
    <property type="evidence" value="ECO:0007669"/>
    <property type="project" value="InterPro"/>
</dbReference>
<feature type="region of interest" description="Disordered" evidence="1">
    <location>
        <begin position="57"/>
        <end position="79"/>
    </location>
</feature>
<keyword evidence="4" id="KW-1185">Reference proteome</keyword>
<protein>
    <recommendedName>
        <fullName evidence="2">Helix-turn-helix domain-containing protein</fullName>
    </recommendedName>
</protein>
<evidence type="ECO:0000256" key="1">
    <source>
        <dbReference type="SAM" id="MobiDB-lite"/>
    </source>
</evidence>
<dbReference type="NCBIfam" id="TIGR01764">
    <property type="entry name" value="excise"/>
    <property type="match status" value="1"/>
</dbReference>
<dbReference type="Proteomes" id="UP000245998">
    <property type="component" value="Unassembled WGS sequence"/>
</dbReference>
<dbReference type="RefSeq" id="WP_116554829.1">
    <property type="nucleotide sequence ID" value="NZ_QCZG01000019.1"/>
</dbReference>
<dbReference type="InterPro" id="IPR010093">
    <property type="entry name" value="SinI_DNA-bd"/>
</dbReference>
<evidence type="ECO:0000313" key="4">
    <source>
        <dbReference type="Proteomes" id="UP000245998"/>
    </source>
</evidence>
<dbReference type="InterPro" id="IPR009061">
    <property type="entry name" value="DNA-bd_dom_put_sf"/>
</dbReference>
<gene>
    <name evidence="3" type="ORF">DCC39_10385</name>
</gene>
<accession>A0A2U1K0S6</accession>
<sequence>MLNIEQLADKLQVSTRTIYSWVEKRIIPHYKIGQGIRFDRQEIEEWIKSKKVPTKDGSVETLESLEEESVSTDEGSGVH</sequence>
<comment type="caution">
    <text evidence="3">The sequence shown here is derived from an EMBL/GenBank/DDBJ whole genome shotgun (WGS) entry which is preliminary data.</text>
</comment>
<evidence type="ECO:0000313" key="3">
    <source>
        <dbReference type="EMBL" id="PWA11097.1"/>
    </source>
</evidence>
<dbReference type="SUPFAM" id="SSF46955">
    <property type="entry name" value="Putative DNA-binding domain"/>
    <property type="match status" value="1"/>
</dbReference>
<organism evidence="3 4">
    <name type="scientific">Pueribacillus theae</name>
    <dbReference type="NCBI Taxonomy" id="2171751"/>
    <lineage>
        <taxon>Bacteria</taxon>
        <taxon>Bacillati</taxon>
        <taxon>Bacillota</taxon>
        <taxon>Bacilli</taxon>
        <taxon>Bacillales</taxon>
        <taxon>Bacillaceae</taxon>
        <taxon>Pueribacillus</taxon>
    </lineage>
</organism>
<dbReference type="AlphaFoldDB" id="A0A2U1K0S6"/>
<proteinExistence type="predicted"/>
<feature type="domain" description="Helix-turn-helix" evidence="2">
    <location>
        <begin position="1"/>
        <end position="50"/>
    </location>
</feature>
<reference evidence="3 4" key="1">
    <citation type="submission" date="2018-04" db="EMBL/GenBank/DDBJ databases">
        <title>Camelliibacillus theae gen. nov., sp. nov., isolated from Pu'er tea.</title>
        <authorList>
            <person name="Niu L."/>
        </authorList>
    </citation>
    <scope>NUCLEOTIDE SEQUENCE [LARGE SCALE GENOMIC DNA]</scope>
    <source>
        <strain evidence="3 4">T8</strain>
    </source>
</reference>